<evidence type="ECO:0000313" key="1">
    <source>
        <dbReference type="EMBL" id="XRI73445.1"/>
    </source>
</evidence>
<sequence>MINKYSQRFGELQIEMDKVESTRHKKQRQSEHGNITEVEMVDIEALCEWRIKVKNLLAKSCGLESEHYREFVRAEKYCLMDTTYKMLLRIRPIFKAAKEDYDGGFLTSFKSLVQAEVFDNVLEQSGELLSSGYHEAAAVIAGVALETGLRELCNRHSVAHGKLNKMNDDLVKASAYNLLQHKRITALADIRNNAAHGNKGKFTEEDVRLMIRDVEQFLAQHLPD</sequence>
<accession>A0ACD5HEN1</accession>
<dbReference type="Proteomes" id="UP001195965">
    <property type="component" value="Chromosome"/>
</dbReference>
<organism evidence="1 2">
    <name type="scientific">Acidithiobacillus montserratensis</name>
    <dbReference type="NCBI Taxonomy" id="2729135"/>
    <lineage>
        <taxon>Bacteria</taxon>
        <taxon>Pseudomonadati</taxon>
        <taxon>Pseudomonadota</taxon>
        <taxon>Acidithiobacillia</taxon>
        <taxon>Acidithiobacillales</taxon>
        <taxon>Acidithiobacillaceae</taxon>
        <taxon>Acidithiobacillus</taxon>
    </lineage>
</organism>
<protein>
    <submittedName>
        <fullName evidence="1">Uncharacterized protein</fullName>
    </submittedName>
</protein>
<keyword evidence="2" id="KW-1185">Reference proteome</keyword>
<gene>
    <name evidence="1" type="ORF">HHS34_013535</name>
</gene>
<dbReference type="EMBL" id="CP127526">
    <property type="protein sequence ID" value="XRI73445.1"/>
    <property type="molecule type" value="Genomic_DNA"/>
</dbReference>
<proteinExistence type="predicted"/>
<evidence type="ECO:0000313" key="2">
    <source>
        <dbReference type="Proteomes" id="UP001195965"/>
    </source>
</evidence>
<reference evidence="1 2" key="1">
    <citation type="journal article" date="2021" name="ISME J.">
        <title>Genomic evolution of the class Acidithiobacillia: deep-branching Proteobacteria living in extreme acidic conditions.</title>
        <authorList>
            <person name="Moya-Beltran A."/>
            <person name="Beard S."/>
            <person name="Rojas-Villalobos C."/>
            <person name="Issotta F."/>
            <person name="Gallardo Y."/>
            <person name="Ulloa R."/>
            <person name="Giaveno A."/>
            <person name="Degli Esposti M."/>
            <person name="Johnson D.B."/>
            <person name="Quatrini R."/>
        </authorList>
    </citation>
    <scope>NUCLEOTIDE SEQUENCE [LARGE SCALE GENOMIC DNA]</scope>
    <source>
        <strain evidence="1 2">GG1-14</strain>
    </source>
</reference>
<name>A0ACD5HEN1_9PROT</name>